<dbReference type="Proteomes" id="UP001631969">
    <property type="component" value="Unassembled WGS sequence"/>
</dbReference>
<evidence type="ECO:0000313" key="1">
    <source>
        <dbReference type="EMBL" id="MFM9330671.1"/>
    </source>
</evidence>
<sequence length="137" mass="15476">MKDSMTITFREGLPGFEERHQFMLEFLEEGSPLCRLQSVEDEDLAFILADPFVFYPSYEFQLPERAITELQIQSPADIMVLVVVNVRDDLATAMVNLVAPVVIHMGSGQGKQVILTNTEYLTRHPLLADTDGQEEES</sequence>
<gene>
    <name evidence="1" type="primary">fliW</name>
    <name evidence="1" type="ORF">ACI1P1_20480</name>
</gene>
<protein>
    <submittedName>
        <fullName evidence="1">Flagellar assembly protein FliW</fullName>
    </submittedName>
</protein>
<accession>A0ACC7P2Y2</accession>
<comment type="caution">
    <text evidence="1">The sequence shown here is derived from an EMBL/GenBank/DDBJ whole genome shotgun (WGS) entry which is preliminary data.</text>
</comment>
<dbReference type="EMBL" id="JBJURJ010000014">
    <property type="protein sequence ID" value="MFM9330671.1"/>
    <property type="molecule type" value="Genomic_DNA"/>
</dbReference>
<keyword evidence="1" id="KW-0966">Cell projection</keyword>
<keyword evidence="1" id="KW-0969">Cilium</keyword>
<reference evidence="1" key="1">
    <citation type="submission" date="2024-12" db="EMBL/GenBank/DDBJ databases">
        <authorList>
            <person name="Wu N."/>
        </authorList>
    </citation>
    <scope>NUCLEOTIDE SEQUENCE</scope>
    <source>
        <strain evidence="1">P15</strain>
    </source>
</reference>
<keyword evidence="2" id="KW-1185">Reference proteome</keyword>
<keyword evidence="1" id="KW-0282">Flagellum</keyword>
<proteinExistence type="predicted"/>
<organism evidence="1 2">
    <name type="scientific">Paenibacillus mesotrionivorans</name>
    <dbReference type="NCBI Taxonomy" id="3160968"/>
    <lineage>
        <taxon>Bacteria</taxon>
        <taxon>Bacillati</taxon>
        <taxon>Bacillota</taxon>
        <taxon>Bacilli</taxon>
        <taxon>Bacillales</taxon>
        <taxon>Paenibacillaceae</taxon>
        <taxon>Paenibacillus</taxon>
    </lineage>
</organism>
<evidence type="ECO:0000313" key="2">
    <source>
        <dbReference type="Proteomes" id="UP001631969"/>
    </source>
</evidence>
<name>A0ACC7P2Y2_9BACL</name>